<dbReference type="InterPro" id="IPR050194">
    <property type="entry name" value="Glycosyltransferase_grp1"/>
</dbReference>
<accession>A0A947DHR6</accession>
<keyword evidence="4" id="KW-1185">Reference proteome</keyword>
<dbReference type="SUPFAM" id="SSF53756">
    <property type="entry name" value="UDP-Glycosyltransferase/glycogen phosphorylase"/>
    <property type="match status" value="1"/>
</dbReference>
<reference evidence="3" key="2">
    <citation type="journal article" date="2021" name="Mar. Drugs">
        <title>Genome Reduction and Secondary Metabolism of the Marine Sponge-Associated Cyanobacterium Leptothoe.</title>
        <authorList>
            <person name="Konstantinou D."/>
            <person name="Popin R.V."/>
            <person name="Fewer D.P."/>
            <person name="Sivonen K."/>
            <person name="Gkelis S."/>
        </authorList>
    </citation>
    <scope>NUCLEOTIDE SEQUENCE</scope>
    <source>
        <strain evidence="3">TAU-MAC 1115</strain>
    </source>
</reference>
<dbReference type="GO" id="GO:0016757">
    <property type="term" value="F:glycosyltransferase activity"/>
    <property type="evidence" value="ECO:0007669"/>
    <property type="project" value="InterPro"/>
</dbReference>
<dbReference type="PANTHER" id="PTHR45947:SF3">
    <property type="entry name" value="SULFOQUINOVOSYL TRANSFERASE SQD2"/>
    <property type="match status" value="1"/>
</dbReference>
<dbReference type="RefSeq" id="WP_215610276.1">
    <property type="nucleotide sequence ID" value="NZ_JADOES010000040.1"/>
</dbReference>
<evidence type="ECO:0000259" key="1">
    <source>
        <dbReference type="Pfam" id="PF00534"/>
    </source>
</evidence>
<proteinExistence type="predicted"/>
<dbReference type="Pfam" id="PF13439">
    <property type="entry name" value="Glyco_transf_4"/>
    <property type="match status" value="1"/>
</dbReference>
<dbReference type="Gene3D" id="3.40.50.2000">
    <property type="entry name" value="Glycogen Phosphorylase B"/>
    <property type="match status" value="2"/>
</dbReference>
<dbReference type="Proteomes" id="UP000717364">
    <property type="component" value="Unassembled WGS sequence"/>
</dbReference>
<dbReference type="CDD" id="cd03801">
    <property type="entry name" value="GT4_PimA-like"/>
    <property type="match status" value="1"/>
</dbReference>
<gene>
    <name evidence="3" type="ORF">IXB50_17440</name>
</gene>
<dbReference type="EMBL" id="JADOES010000040">
    <property type="protein sequence ID" value="MBT9317210.1"/>
    <property type="molecule type" value="Genomic_DNA"/>
</dbReference>
<sequence length="401" mass="44203">MKIAVVGVKELPPHQGGIERACAELYPRMVQQGHSVDLYARASSTKLGWFEQSEFQGVRVISMPAFGKRGVDALVSSALGSLVSSYGYDVVHFHALGPAMFSIIPYVVSPRTKIVVTCHGLDWQRAKWGSFAKTLLQFGERSAVRCADEMIVVSQALCSYFEQTYQRPTHYVPNASAPYAYSDPSFQFGQSLGLSKQKYIVFLGRLVPEKSPDLLIQAFQQLRPAGWKLALVGGTSDTSAYTQNIRTLANDDPEVVFTGELRGEKLAEVMRGAGLFVLPSYVEGMPLAMLEAMMEGIPVLASDIAPHQQLLDKERGLLFETGSIDDCAQQLNWAVQHPTELQKIAKGAQDYAQLNHSWERITSETLGIYDQSLLVPSIAEAQERMKGVPERIANVSERLAS</sequence>
<protein>
    <submittedName>
        <fullName evidence="3">Glycosyltransferase family 4 protein</fullName>
    </submittedName>
</protein>
<evidence type="ECO:0000313" key="4">
    <source>
        <dbReference type="Proteomes" id="UP000717364"/>
    </source>
</evidence>
<evidence type="ECO:0000259" key="2">
    <source>
        <dbReference type="Pfam" id="PF13439"/>
    </source>
</evidence>
<feature type="domain" description="Glycosyltransferase subfamily 4-like N-terminal" evidence="2">
    <location>
        <begin position="16"/>
        <end position="174"/>
    </location>
</feature>
<evidence type="ECO:0000313" key="3">
    <source>
        <dbReference type="EMBL" id="MBT9317210.1"/>
    </source>
</evidence>
<organism evidence="3 4">
    <name type="scientific">Leptothoe spongobia TAU-MAC 1115</name>
    <dbReference type="NCBI Taxonomy" id="1967444"/>
    <lineage>
        <taxon>Bacteria</taxon>
        <taxon>Bacillati</taxon>
        <taxon>Cyanobacteriota</taxon>
        <taxon>Cyanophyceae</taxon>
        <taxon>Nodosilineales</taxon>
        <taxon>Cymatolegaceae</taxon>
        <taxon>Leptothoe</taxon>
        <taxon>Leptothoe spongobia</taxon>
    </lineage>
</organism>
<dbReference type="InterPro" id="IPR028098">
    <property type="entry name" value="Glyco_trans_4-like_N"/>
</dbReference>
<feature type="domain" description="Glycosyl transferase family 1" evidence="1">
    <location>
        <begin position="194"/>
        <end position="349"/>
    </location>
</feature>
<comment type="caution">
    <text evidence="3">The sequence shown here is derived from an EMBL/GenBank/DDBJ whole genome shotgun (WGS) entry which is preliminary data.</text>
</comment>
<dbReference type="InterPro" id="IPR001296">
    <property type="entry name" value="Glyco_trans_1"/>
</dbReference>
<name>A0A947DHR6_9CYAN</name>
<reference evidence="3" key="1">
    <citation type="submission" date="2020-11" db="EMBL/GenBank/DDBJ databases">
        <authorList>
            <person name="Konstantinou D."/>
            <person name="Gkelis S."/>
            <person name="Popin R."/>
            <person name="Fewer D."/>
            <person name="Sivonen K."/>
        </authorList>
    </citation>
    <scope>NUCLEOTIDE SEQUENCE</scope>
    <source>
        <strain evidence="3">TAU-MAC 1115</strain>
    </source>
</reference>
<dbReference type="Pfam" id="PF00534">
    <property type="entry name" value="Glycos_transf_1"/>
    <property type="match status" value="1"/>
</dbReference>
<dbReference type="AlphaFoldDB" id="A0A947DHR6"/>
<dbReference type="PANTHER" id="PTHR45947">
    <property type="entry name" value="SULFOQUINOVOSYL TRANSFERASE SQD2"/>
    <property type="match status" value="1"/>
</dbReference>